<dbReference type="Pfam" id="PF21360">
    <property type="entry name" value="PylC-like_N"/>
    <property type="match status" value="1"/>
</dbReference>
<dbReference type="InterPro" id="IPR013815">
    <property type="entry name" value="ATP_grasp_subdomain_1"/>
</dbReference>
<evidence type="ECO:0000259" key="4">
    <source>
        <dbReference type="PROSITE" id="PS50975"/>
    </source>
</evidence>
<dbReference type="Proteomes" id="UP001148313">
    <property type="component" value="Unassembled WGS sequence"/>
</dbReference>
<dbReference type="InterPro" id="IPR001509">
    <property type="entry name" value="Epimerase_deHydtase"/>
</dbReference>
<dbReference type="Gene3D" id="3.30.1490.20">
    <property type="entry name" value="ATP-grasp fold, A domain"/>
    <property type="match status" value="1"/>
</dbReference>
<comment type="caution">
    <text evidence="5">The sequence shown here is derived from an EMBL/GenBank/DDBJ whole genome shotgun (WGS) entry which is preliminary data.</text>
</comment>
<proteinExistence type="inferred from homology"/>
<reference evidence="5" key="1">
    <citation type="submission" date="2022-11" db="EMBL/GenBank/DDBJ databases">
        <title>Hoeflea poritis sp. nov., isolated from scleractinian coral Porites lutea.</title>
        <authorList>
            <person name="Zhang G."/>
            <person name="Wei Q."/>
            <person name="Cai L."/>
        </authorList>
    </citation>
    <scope>NUCLEOTIDE SEQUENCE</scope>
    <source>
        <strain evidence="5">E7-10</strain>
    </source>
</reference>
<evidence type="ECO:0000256" key="1">
    <source>
        <dbReference type="ARBA" id="ARBA00005125"/>
    </source>
</evidence>
<keyword evidence="6" id="KW-1185">Reference proteome</keyword>
<evidence type="ECO:0000256" key="2">
    <source>
        <dbReference type="ARBA" id="ARBA00007637"/>
    </source>
</evidence>
<evidence type="ECO:0000256" key="3">
    <source>
        <dbReference type="PROSITE-ProRule" id="PRU00409"/>
    </source>
</evidence>
<dbReference type="Gene3D" id="3.40.50.720">
    <property type="entry name" value="NAD(P)-binding Rossmann-like Domain"/>
    <property type="match status" value="1"/>
</dbReference>
<accession>A0ABT4VVA0</accession>
<dbReference type="PROSITE" id="PS50975">
    <property type="entry name" value="ATP_GRASP"/>
    <property type="match status" value="1"/>
</dbReference>
<dbReference type="RefSeq" id="WP_271092520.1">
    <property type="nucleotide sequence ID" value="NZ_JAPJZH010000026.1"/>
</dbReference>
<dbReference type="InterPro" id="IPR048764">
    <property type="entry name" value="PylC_N"/>
</dbReference>
<dbReference type="EMBL" id="JAPJZH010000026">
    <property type="protein sequence ID" value="MDA4848646.1"/>
    <property type="molecule type" value="Genomic_DNA"/>
</dbReference>
<evidence type="ECO:0000313" key="6">
    <source>
        <dbReference type="Proteomes" id="UP001148313"/>
    </source>
</evidence>
<dbReference type="Gene3D" id="3.40.50.20">
    <property type="match status" value="1"/>
</dbReference>
<protein>
    <submittedName>
        <fullName evidence="5">ATP-grasp domain-containing protein</fullName>
    </submittedName>
</protein>
<dbReference type="Pfam" id="PF15632">
    <property type="entry name" value="ATPgrasp_Ter"/>
    <property type="match status" value="1"/>
</dbReference>
<dbReference type="InterPro" id="IPR036291">
    <property type="entry name" value="NAD(P)-bd_dom_sf"/>
</dbReference>
<feature type="domain" description="ATP-grasp" evidence="4">
    <location>
        <begin position="434"/>
        <end position="611"/>
    </location>
</feature>
<keyword evidence="3" id="KW-0547">Nucleotide-binding</keyword>
<dbReference type="PANTHER" id="PTHR43000">
    <property type="entry name" value="DTDP-D-GLUCOSE 4,6-DEHYDRATASE-RELATED"/>
    <property type="match status" value="1"/>
</dbReference>
<evidence type="ECO:0000313" key="5">
    <source>
        <dbReference type="EMBL" id="MDA4848646.1"/>
    </source>
</evidence>
<dbReference type="Pfam" id="PF01370">
    <property type="entry name" value="Epimerase"/>
    <property type="match status" value="1"/>
</dbReference>
<sequence length="637" mass="70228">MKGRRVFVSGGAGVIGLEMVAQLVDRGAEVLVGDLKPRPSQFPPQVRYRQGDLNGMGREELGAFGPDIFIHLAATFERSTESAEFWSENFRHNIRLSHHLMTIARDLPSLKRVIFASSYLIYDPDLYQFETAQAAPVALAEADPVRPRNLTGMAKLAHEIELQFLDGFDRYGFTTVMARIYRGYGRNSRDVISRWVRALLHGEPITVFRPEGLFDYIYAKDSAEGLLRLAACEQVTGIINLGTGRARRVSDIVEILRGHFPDMKAETADSDIPFEASQADVNKLETALGWVPGYDLETAIPEIIAHERARLHATETKGKHRNVLITSASRKAPLVRAMKQAAARISADARVIAGDMDPDAPARHAADGFWQMPRLDSVSPGELIEACRKHEIGTVLPTRDGELLFWAKARDAFAEAGIDIIVSPPQSVERCLDKLAFTQFGAEAGLPFIPASTDTDSLAATRFVVKERFGAGSLGIGLDLDREEALSHAARLAAPIFQPFVAGPEISIDAWMDNAHRPRGLILRRRDRVVGGESQTTTTFRDPEIEEKARQVLGALQLRGPVVLQAIVTDDGELNVIECNARFGGASTASIAAGLDSLYWSLAEFHMPDAPQHFHRIAGELRQVRMPEDIILHDPDL</sequence>
<comment type="similarity">
    <text evidence="2">Belongs to the NAD(P)-dependent epimerase/dehydratase family.</text>
</comment>
<organism evidence="5 6">
    <name type="scientific">Hoeflea poritis</name>
    <dbReference type="NCBI Taxonomy" id="2993659"/>
    <lineage>
        <taxon>Bacteria</taxon>
        <taxon>Pseudomonadati</taxon>
        <taxon>Pseudomonadota</taxon>
        <taxon>Alphaproteobacteria</taxon>
        <taxon>Hyphomicrobiales</taxon>
        <taxon>Rhizobiaceae</taxon>
        <taxon>Hoeflea</taxon>
    </lineage>
</organism>
<dbReference type="Gene3D" id="3.30.470.20">
    <property type="entry name" value="ATP-grasp fold, B domain"/>
    <property type="match status" value="1"/>
</dbReference>
<keyword evidence="3" id="KW-0067">ATP-binding</keyword>
<dbReference type="SUPFAM" id="SSF51735">
    <property type="entry name" value="NAD(P)-binding Rossmann-fold domains"/>
    <property type="match status" value="1"/>
</dbReference>
<comment type="pathway">
    <text evidence="1">Bacterial outer membrane biogenesis; LPS O-antigen biosynthesis.</text>
</comment>
<dbReference type="InterPro" id="IPR011761">
    <property type="entry name" value="ATP-grasp"/>
</dbReference>
<gene>
    <name evidence="5" type="ORF">OOZ53_25040</name>
</gene>
<name>A0ABT4VVA0_9HYPH</name>
<dbReference type="SUPFAM" id="SSF56059">
    <property type="entry name" value="Glutathione synthetase ATP-binding domain-like"/>
    <property type="match status" value="1"/>
</dbReference>